<reference evidence="2" key="2">
    <citation type="submission" date="2020-09" db="EMBL/GenBank/DDBJ databases">
        <authorList>
            <person name="Sun Q."/>
            <person name="Ohkuma M."/>
        </authorList>
    </citation>
    <scope>NUCLEOTIDE SEQUENCE</scope>
    <source>
        <strain evidence="2">JCM 4815</strain>
    </source>
</reference>
<sequence length="96" mass="10465">MGYVVRDQWQQHYAEGNGFRQLGERERALFAEHTPVPDGGGRALEVGCGTGDLAACLASLGHVVDAVDFADSAITRARKEHAGIEKVRKVLWSAWT</sequence>
<organism evidence="2 3">
    <name type="scientific">Streptomyces poonensis</name>
    <dbReference type="NCBI Taxonomy" id="68255"/>
    <lineage>
        <taxon>Bacteria</taxon>
        <taxon>Bacillati</taxon>
        <taxon>Actinomycetota</taxon>
        <taxon>Actinomycetes</taxon>
        <taxon>Kitasatosporales</taxon>
        <taxon>Streptomycetaceae</taxon>
        <taxon>Streptomyces</taxon>
    </lineage>
</organism>
<gene>
    <name evidence="2" type="ORF">GCM10010365_20670</name>
</gene>
<keyword evidence="3" id="KW-1185">Reference proteome</keyword>
<feature type="domain" description="Methyltransferase" evidence="1">
    <location>
        <begin position="44"/>
        <end position="83"/>
    </location>
</feature>
<dbReference type="AlphaFoldDB" id="A0A918UFM5"/>
<dbReference type="GO" id="GO:0008168">
    <property type="term" value="F:methyltransferase activity"/>
    <property type="evidence" value="ECO:0007669"/>
    <property type="project" value="UniProtKB-ARBA"/>
</dbReference>
<dbReference type="InterPro" id="IPR029063">
    <property type="entry name" value="SAM-dependent_MTases_sf"/>
</dbReference>
<proteinExistence type="predicted"/>
<evidence type="ECO:0000313" key="3">
    <source>
        <dbReference type="Proteomes" id="UP000622166"/>
    </source>
</evidence>
<dbReference type="Proteomes" id="UP000622166">
    <property type="component" value="Unassembled WGS sequence"/>
</dbReference>
<evidence type="ECO:0000259" key="1">
    <source>
        <dbReference type="Pfam" id="PF13649"/>
    </source>
</evidence>
<accession>A0A918UFM5</accession>
<dbReference type="EMBL" id="BMVW01000002">
    <property type="protein sequence ID" value="GGZ01522.1"/>
    <property type="molecule type" value="Genomic_DNA"/>
</dbReference>
<reference evidence="2" key="1">
    <citation type="journal article" date="2014" name="Int. J. Syst. Evol. Microbiol.">
        <title>Complete genome sequence of Corynebacterium casei LMG S-19264T (=DSM 44701T), isolated from a smear-ripened cheese.</title>
        <authorList>
            <consortium name="US DOE Joint Genome Institute (JGI-PGF)"/>
            <person name="Walter F."/>
            <person name="Albersmeier A."/>
            <person name="Kalinowski J."/>
            <person name="Ruckert C."/>
        </authorList>
    </citation>
    <scope>NUCLEOTIDE SEQUENCE</scope>
    <source>
        <strain evidence="2">JCM 4815</strain>
    </source>
</reference>
<dbReference type="Pfam" id="PF13649">
    <property type="entry name" value="Methyltransf_25"/>
    <property type="match status" value="1"/>
</dbReference>
<protein>
    <recommendedName>
        <fullName evidence="1">Methyltransferase domain-containing protein</fullName>
    </recommendedName>
</protein>
<dbReference type="InterPro" id="IPR041698">
    <property type="entry name" value="Methyltransf_25"/>
</dbReference>
<dbReference type="Gene3D" id="3.40.50.150">
    <property type="entry name" value="Vaccinia Virus protein VP39"/>
    <property type="match status" value="1"/>
</dbReference>
<dbReference type="RefSeq" id="WP_229858608.1">
    <property type="nucleotide sequence ID" value="NZ_BMVW01000002.1"/>
</dbReference>
<dbReference type="SUPFAM" id="SSF53335">
    <property type="entry name" value="S-adenosyl-L-methionine-dependent methyltransferases"/>
    <property type="match status" value="1"/>
</dbReference>
<evidence type="ECO:0000313" key="2">
    <source>
        <dbReference type="EMBL" id="GGZ01522.1"/>
    </source>
</evidence>
<name>A0A918UFM5_9ACTN</name>
<dbReference type="CDD" id="cd02440">
    <property type="entry name" value="AdoMet_MTases"/>
    <property type="match status" value="1"/>
</dbReference>
<comment type="caution">
    <text evidence="2">The sequence shown here is derived from an EMBL/GenBank/DDBJ whole genome shotgun (WGS) entry which is preliminary data.</text>
</comment>